<evidence type="ECO:0000313" key="2">
    <source>
        <dbReference type="Proteomes" id="UP000192505"/>
    </source>
</evidence>
<comment type="caution">
    <text evidence="1">The sequence shown here is derived from an EMBL/GenBank/DDBJ whole genome shotgun (WGS) entry which is preliminary data.</text>
</comment>
<dbReference type="Proteomes" id="UP000192505">
    <property type="component" value="Unassembled WGS sequence"/>
</dbReference>
<dbReference type="AlphaFoldDB" id="A0A1W9KSN7"/>
<evidence type="ECO:0000313" key="1">
    <source>
        <dbReference type="EMBL" id="OQW87424.1"/>
    </source>
</evidence>
<sequence>MTSCPEFDLAAPLQFVIRAVATDGTQNLELLLPGAQRHLVMLNKRWLNFVKAGIFQPNFLLFQ</sequence>
<proteinExistence type="predicted"/>
<name>A0A1W9KSN7_9BURK</name>
<protein>
    <submittedName>
        <fullName evidence="1">Uncharacterized protein</fullName>
    </submittedName>
</protein>
<reference evidence="1 2" key="1">
    <citation type="submission" date="2017-01" db="EMBL/GenBank/DDBJ databases">
        <title>Novel large sulfur bacteria in the metagenomes of groundwater-fed chemosynthetic microbial mats in the Lake Huron basin.</title>
        <authorList>
            <person name="Sharrar A.M."/>
            <person name="Flood B.E."/>
            <person name="Bailey J.V."/>
            <person name="Jones D.S."/>
            <person name="Biddanda B."/>
            <person name="Ruberg S.A."/>
            <person name="Marcus D.N."/>
            <person name="Dick G.J."/>
        </authorList>
    </citation>
    <scope>NUCLEOTIDE SEQUENCE [LARGE SCALE GENOMIC DNA]</scope>
    <source>
        <strain evidence="1">A7</strain>
    </source>
</reference>
<organism evidence="1 2">
    <name type="scientific">Rhodoferax ferrireducens</name>
    <dbReference type="NCBI Taxonomy" id="192843"/>
    <lineage>
        <taxon>Bacteria</taxon>
        <taxon>Pseudomonadati</taxon>
        <taxon>Pseudomonadota</taxon>
        <taxon>Betaproteobacteria</taxon>
        <taxon>Burkholderiales</taxon>
        <taxon>Comamonadaceae</taxon>
        <taxon>Rhodoferax</taxon>
    </lineage>
</organism>
<gene>
    <name evidence="1" type="ORF">BWK72_12840</name>
</gene>
<accession>A0A1W9KSN7</accession>
<dbReference type="EMBL" id="MTEI01000008">
    <property type="protein sequence ID" value="OQW87424.1"/>
    <property type="molecule type" value="Genomic_DNA"/>
</dbReference>